<proteinExistence type="predicted"/>
<protein>
    <submittedName>
        <fullName evidence="2">Uncharacterized protein</fullName>
    </submittedName>
</protein>
<sequence>MPEPNKMDRTELEDYVRELERENQLLGKAIQQATRHIEKSSEKDAELGKILQESIEDSSDELPQLRLDKDETEEALASLEETVDEAIERMDEVGRW</sequence>
<keyword evidence="3" id="KW-1185">Reference proteome</keyword>
<name>A0A1N7GT90_9EURY</name>
<dbReference type="Proteomes" id="UP000185936">
    <property type="component" value="Unassembled WGS sequence"/>
</dbReference>
<evidence type="ECO:0000313" key="2">
    <source>
        <dbReference type="EMBL" id="SIS15795.1"/>
    </source>
</evidence>
<gene>
    <name evidence="2" type="ORF">SAMN05421752_11542</name>
</gene>
<keyword evidence="1" id="KW-0175">Coiled coil</keyword>
<dbReference type="STRING" id="308853.SAMN05421752_11542"/>
<evidence type="ECO:0000256" key="1">
    <source>
        <dbReference type="SAM" id="Coils"/>
    </source>
</evidence>
<dbReference type="AlphaFoldDB" id="A0A1N7GT90"/>
<accession>A0A1N7GT90</accession>
<reference evidence="3" key="1">
    <citation type="submission" date="2017-01" db="EMBL/GenBank/DDBJ databases">
        <authorList>
            <person name="Varghese N."/>
            <person name="Submissions S."/>
        </authorList>
    </citation>
    <scope>NUCLEOTIDE SEQUENCE [LARGE SCALE GENOMIC DNA]</scope>
    <source>
        <strain evidence="3">type strain: HArc-</strain>
    </source>
</reference>
<dbReference type="EMBL" id="FTNR01000015">
    <property type="protein sequence ID" value="SIS15795.1"/>
    <property type="molecule type" value="Genomic_DNA"/>
</dbReference>
<evidence type="ECO:0000313" key="3">
    <source>
        <dbReference type="Proteomes" id="UP000185936"/>
    </source>
</evidence>
<feature type="coiled-coil region" evidence="1">
    <location>
        <begin position="9"/>
        <end position="89"/>
    </location>
</feature>
<organism evidence="2 3">
    <name type="scientific">Natronorubrum thiooxidans</name>
    <dbReference type="NCBI Taxonomy" id="308853"/>
    <lineage>
        <taxon>Archaea</taxon>
        <taxon>Methanobacteriati</taxon>
        <taxon>Methanobacteriota</taxon>
        <taxon>Stenosarchaea group</taxon>
        <taxon>Halobacteria</taxon>
        <taxon>Halobacteriales</taxon>
        <taxon>Natrialbaceae</taxon>
        <taxon>Natronorubrum</taxon>
    </lineage>
</organism>